<sequence>MSYRDENRSIDELDAIYGQASNLFYQTSFEISKLGSKVSPWVVFAAGVVCMEAGVAATYLEWSKDVVAANPFSDILTHDYIHQVLSNERQFVGEYVTAAGACISLNSPLIAGCINHIKDYLHNQVTDPLTASFNRVGNFLSDRFKANNIKDVAEAIVLYREAFDRTALEPGESFVKAWERAESRLMEAKGLNSEAHSSSVLHAIIDIEQNAHVVDCSPSFLGR</sequence>
<evidence type="ECO:0000313" key="1">
    <source>
        <dbReference type="EMBL" id="QIR16603.1"/>
    </source>
</evidence>
<dbReference type="Proteomes" id="UP000502608">
    <property type="component" value="Plasmid pPN3F2_2"/>
</dbReference>
<dbReference type="EMBL" id="CP050315">
    <property type="protein sequence ID" value="QIR16603.1"/>
    <property type="molecule type" value="Genomic_DNA"/>
</dbReference>
<dbReference type="AlphaFoldDB" id="A0A6G9QR77"/>
<accession>A0A6G9QR77</accession>
<reference evidence="1 2" key="1">
    <citation type="submission" date="2020-03" db="EMBL/GenBank/DDBJ databases">
        <title>Complete genome sequence of Shewanella sp.</title>
        <authorList>
            <person name="Kim Y.-S."/>
            <person name="Kim S.-J."/>
            <person name="Jung H.-K."/>
            <person name="Kim K.-H."/>
        </authorList>
    </citation>
    <scope>NUCLEOTIDE SEQUENCE [LARGE SCALE GENOMIC DNA]</scope>
    <source>
        <strain evidence="1 2">PN3F2</strain>
        <plasmid evidence="1 2">pPN3F2_2</plasmid>
    </source>
</reference>
<proteinExistence type="predicted"/>
<organism evidence="1 2">
    <name type="scientific">Shewanella aestuarii</name>
    <dbReference type="NCBI Taxonomy" id="1028752"/>
    <lineage>
        <taxon>Bacteria</taxon>
        <taxon>Pseudomonadati</taxon>
        <taxon>Pseudomonadota</taxon>
        <taxon>Gammaproteobacteria</taxon>
        <taxon>Alteromonadales</taxon>
        <taxon>Shewanellaceae</taxon>
        <taxon>Shewanella</taxon>
    </lineage>
</organism>
<evidence type="ECO:0000313" key="2">
    <source>
        <dbReference type="Proteomes" id="UP000502608"/>
    </source>
</evidence>
<dbReference type="KEGG" id="saes:HBH39_19195"/>
<gene>
    <name evidence="1" type="ORF">HBH39_19195</name>
</gene>
<protein>
    <submittedName>
        <fullName evidence="1">Uncharacterized protein</fullName>
    </submittedName>
</protein>
<geneLocation type="plasmid" evidence="1 2">
    <name>pPN3F2_2</name>
</geneLocation>
<keyword evidence="1" id="KW-0614">Plasmid</keyword>
<keyword evidence="2" id="KW-1185">Reference proteome</keyword>
<name>A0A6G9QR77_9GAMM</name>
<dbReference type="RefSeq" id="WP_167680431.1">
    <property type="nucleotide sequence ID" value="NZ_CP050315.1"/>
</dbReference>